<evidence type="ECO:0000256" key="1">
    <source>
        <dbReference type="SAM" id="MobiDB-lite"/>
    </source>
</evidence>
<keyword evidence="3" id="KW-1185">Reference proteome</keyword>
<dbReference type="AlphaFoldDB" id="A0AAE1BMB8"/>
<sequence length="81" mass="9456">MTRRRKRGREGEHPRSTHGPAKQTQALEKTLKLFLQLQELEKMYSEMDRPRFGKRSELVMPSGDALMEASERILESIGRSR</sequence>
<organism evidence="2 3">
    <name type="scientific">Petrolisthes cinctipes</name>
    <name type="common">Flat porcelain crab</name>
    <dbReference type="NCBI Taxonomy" id="88211"/>
    <lineage>
        <taxon>Eukaryota</taxon>
        <taxon>Metazoa</taxon>
        <taxon>Ecdysozoa</taxon>
        <taxon>Arthropoda</taxon>
        <taxon>Crustacea</taxon>
        <taxon>Multicrustacea</taxon>
        <taxon>Malacostraca</taxon>
        <taxon>Eumalacostraca</taxon>
        <taxon>Eucarida</taxon>
        <taxon>Decapoda</taxon>
        <taxon>Pleocyemata</taxon>
        <taxon>Anomura</taxon>
        <taxon>Galatheoidea</taxon>
        <taxon>Porcellanidae</taxon>
        <taxon>Petrolisthes</taxon>
    </lineage>
</organism>
<proteinExistence type="predicted"/>
<dbReference type="EMBL" id="JAWQEG010007284">
    <property type="protein sequence ID" value="KAK3852707.1"/>
    <property type="molecule type" value="Genomic_DNA"/>
</dbReference>
<evidence type="ECO:0000313" key="2">
    <source>
        <dbReference type="EMBL" id="KAK3852707.1"/>
    </source>
</evidence>
<protein>
    <submittedName>
        <fullName evidence="2">Uncharacterized protein</fullName>
    </submittedName>
</protein>
<dbReference type="Proteomes" id="UP001286313">
    <property type="component" value="Unassembled WGS sequence"/>
</dbReference>
<feature type="region of interest" description="Disordered" evidence="1">
    <location>
        <begin position="1"/>
        <end position="25"/>
    </location>
</feature>
<gene>
    <name evidence="2" type="ORF">Pcinc_040713</name>
</gene>
<comment type="caution">
    <text evidence="2">The sequence shown here is derived from an EMBL/GenBank/DDBJ whole genome shotgun (WGS) entry which is preliminary data.</text>
</comment>
<accession>A0AAE1BMB8</accession>
<evidence type="ECO:0000313" key="3">
    <source>
        <dbReference type="Proteomes" id="UP001286313"/>
    </source>
</evidence>
<reference evidence="2" key="1">
    <citation type="submission" date="2023-10" db="EMBL/GenBank/DDBJ databases">
        <title>Genome assemblies of two species of porcelain crab, Petrolisthes cinctipes and Petrolisthes manimaculis (Anomura: Porcellanidae).</title>
        <authorList>
            <person name="Angst P."/>
        </authorList>
    </citation>
    <scope>NUCLEOTIDE SEQUENCE</scope>
    <source>
        <strain evidence="2">PB745_01</strain>
        <tissue evidence="2">Gill</tissue>
    </source>
</reference>
<name>A0AAE1BMB8_PETCI</name>